<evidence type="ECO:0008006" key="4">
    <source>
        <dbReference type="Google" id="ProtNLM"/>
    </source>
</evidence>
<dbReference type="Proteomes" id="UP000241167">
    <property type="component" value="Unassembled WGS sequence"/>
</dbReference>
<dbReference type="Pfam" id="PF07386">
    <property type="entry name" value="DUF1499"/>
    <property type="match status" value="1"/>
</dbReference>
<name>A0A2P7QVX6_9SPHN</name>
<dbReference type="InterPro" id="IPR010865">
    <property type="entry name" value="DUF1499"/>
</dbReference>
<keyword evidence="1" id="KW-0812">Transmembrane</keyword>
<proteinExistence type="predicted"/>
<evidence type="ECO:0000313" key="3">
    <source>
        <dbReference type="Proteomes" id="UP000241167"/>
    </source>
</evidence>
<feature type="transmembrane region" description="Helical" evidence="1">
    <location>
        <begin position="57"/>
        <end position="81"/>
    </location>
</feature>
<feature type="transmembrane region" description="Helical" evidence="1">
    <location>
        <begin position="93"/>
        <end position="115"/>
    </location>
</feature>
<sequence length="305" mass="33066">MNLDALSFRQGEMLRSPFVWMLLPSLPLRGTMRRNGRQDMATTSGTAGRAKRDWARLVTWGALLFGVGGVLVALIASLGAGRELWHFSVAFGVLRYAFFAAIAGAVFGIVGLVLARRARKGNLLLANLVALVVALGFVLFLGSLIRQARSVPAIHDVATNLDDLPQFRTLTVRADNLEKIPDMDRPELKALAPEARWKAIHREAYSDLQTLRLAASPEDAIRRAEALARDRGWTVAKSDPAGGTLEATSTSTFFRFKDDVVVRARPAPGGGSLVDMRSISRVGGSDVGMNAKRVRAFMADLAKQG</sequence>
<keyword evidence="1" id="KW-0472">Membrane</keyword>
<protein>
    <recommendedName>
        <fullName evidence="4">DUF1499 domain-containing protein</fullName>
    </recommendedName>
</protein>
<evidence type="ECO:0000313" key="2">
    <source>
        <dbReference type="EMBL" id="PSJ42109.1"/>
    </source>
</evidence>
<keyword evidence="1" id="KW-1133">Transmembrane helix</keyword>
<accession>A0A2P7QVX6</accession>
<dbReference type="EMBL" id="PXYI01000002">
    <property type="protein sequence ID" value="PSJ42109.1"/>
    <property type="molecule type" value="Genomic_DNA"/>
</dbReference>
<comment type="caution">
    <text evidence="2">The sequence shown here is derived from an EMBL/GenBank/DDBJ whole genome shotgun (WGS) entry which is preliminary data.</text>
</comment>
<gene>
    <name evidence="2" type="ORF">C7I55_07680</name>
</gene>
<feature type="transmembrane region" description="Helical" evidence="1">
    <location>
        <begin position="122"/>
        <end position="145"/>
    </location>
</feature>
<dbReference type="AlphaFoldDB" id="A0A2P7QVX6"/>
<keyword evidence="3" id="KW-1185">Reference proteome</keyword>
<evidence type="ECO:0000256" key="1">
    <source>
        <dbReference type="SAM" id="Phobius"/>
    </source>
</evidence>
<reference evidence="2 3" key="1">
    <citation type="submission" date="2018-03" db="EMBL/GenBank/DDBJ databases">
        <title>The draft genome of Sphingosinicella sp. GL-C-18.</title>
        <authorList>
            <person name="Liu L."/>
            <person name="Li L."/>
            <person name="Liang L."/>
            <person name="Zhang X."/>
            <person name="Wang T."/>
        </authorList>
    </citation>
    <scope>NUCLEOTIDE SEQUENCE [LARGE SCALE GENOMIC DNA]</scope>
    <source>
        <strain evidence="2 3">GL-C-18</strain>
    </source>
</reference>
<organism evidence="2 3">
    <name type="scientific">Allosphingosinicella deserti</name>
    <dbReference type="NCBI Taxonomy" id="2116704"/>
    <lineage>
        <taxon>Bacteria</taxon>
        <taxon>Pseudomonadati</taxon>
        <taxon>Pseudomonadota</taxon>
        <taxon>Alphaproteobacteria</taxon>
        <taxon>Sphingomonadales</taxon>
        <taxon>Sphingomonadaceae</taxon>
        <taxon>Allosphingosinicella</taxon>
    </lineage>
</organism>